<dbReference type="Gene3D" id="3.30.200.20">
    <property type="entry name" value="Phosphorylase Kinase, domain 1"/>
    <property type="match status" value="1"/>
</dbReference>
<dbReference type="InterPro" id="IPR000719">
    <property type="entry name" value="Prot_kinase_dom"/>
</dbReference>
<evidence type="ECO:0000313" key="3">
    <source>
        <dbReference type="EMBL" id="MXQ93864.1"/>
    </source>
</evidence>
<sequence>MSREPRARGRLAALQPHNNNVHPNKNNINASRIHEENAIALTKGMFLRMGSSSGSKAEFIVGGKYKLVRKIRSGSFGDMYLAINITNGEEVAVKLESQKARHPQLL</sequence>
<reference evidence="3" key="1">
    <citation type="submission" date="2019-10" db="EMBL/GenBank/DDBJ databases">
        <title>The sequence and de novo assembly of the wild yak genome.</title>
        <authorList>
            <person name="Liu Y."/>
        </authorList>
    </citation>
    <scope>NUCLEOTIDE SEQUENCE [LARGE SCALE GENOMIC DNA]</scope>
    <source>
        <strain evidence="3">WY2019</strain>
    </source>
</reference>
<gene>
    <name evidence="3" type="ORF">E5288_WYG008137</name>
</gene>
<keyword evidence="4" id="KW-1185">Reference proteome</keyword>
<name>A0A6B0S0T9_9CETA</name>
<organism evidence="3 4">
    <name type="scientific">Bos mutus</name>
    <name type="common">wild yak</name>
    <dbReference type="NCBI Taxonomy" id="72004"/>
    <lineage>
        <taxon>Eukaryota</taxon>
        <taxon>Metazoa</taxon>
        <taxon>Chordata</taxon>
        <taxon>Craniata</taxon>
        <taxon>Vertebrata</taxon>
        <taxon>Euteleostomi</taxon>
        <taxon>Mammalia</taxon>
        <taxon>Eutheria</taxon>
        <taxon>Laurasiatheria</taxon>
        <taxon>Artiodactyla</taxon>
        <taxon>Ruminantia</taxon>
        <taxon>Pecora</taxon>
        <taxon>Bovidae</taxon>
        <taxon>Bovinae</taxon>
        <taxon>Bos</taxon>
    </lineage>
</organism>
<dbReference type="GO" id="GO:0004672">
    <property type="term" value="F:protein kinase activity"/>
    <property type="evidence" value="ECO:0007669"/>
    <property type="project" value="InterPro"/>
</dbReference>
<evidence type="ECO:0000313" key="4">
    <source>
        <dbReference type="Proteomes" id="UP000322234"/>
    </source>
</evidence>
<accession>A0A6B0S0T9</accession>
<dbReference type="Proteomes" id="UP000322234">
    <property type="component" value="Unassembled WGS sequence"/>
</dbReference>
<feature type="compositionally biased region" description="Low complexity" evidence="1">
    <location>
        <begin position="18"/>
        <end position="29"/>
    </location>
</feature>
<dbReference type="SUPFAM" id="SSF56112">
    <property type="entry name" value="Protein kinase-like (PK-like)"/>
    <property type="match status" value="1"/>
</dbReference>
<proteinExistence type="predicted"/>
<feature type="region of interest" description="Disordered" evidence="1">
    <location>
        <begin position="1"/>
        <end position="30"/>
    </location>
</feature>
<dbReference type="AlphaFoldDB" id="A0A6B0S0T9"/>
<evidence type="ECO:0000259" key="2">
    <source>
        <dbReference type="PROSITE" id="PS50011"/>
    </source>
</evidence>
<dbReference type="GO" id="GO:0005524">
    <property type="term" value="F:ATP binding"/>
    <property type="evidence" value="ECO:0007669"/>
    <property type="project" value="InterPro"/>
</dbReference>
<dbReference type="InterPro" id="IPR011009">
    <property type="entry name" value="Kinase-like_dom_sf"/>
</dbReference>
<feature type="domain" description="Protein kinase" evidence="2">
    <location>
        <begin position="65"/>
        <end position="106"/>
    </location>
</feature>
<evidence type="ECO:0000256" key="1">
    <source>
        <dbReference type="SAM" id="MobiDB-lite"/>
    </source>
</evidence>
<comment type="caution">
    <text evidence="3">The sequence shown here is derived from an EMBL/GenBank/DDBJ whole genome shotgun (WGS) entry which is preliminary data.</text>
</comment>
<dbReference type="EMBL" id="VBQZ03000100">
    <property type="protein sequence ID" value="MXQ93864.1"/>
    <property type="molecule type" value="Genomic_DNA"/>
</dbReference>
<dbReference type="PROSITE" id="PS50011">
    <property type="entry name" value="PROTEIN_KINASE_DOM"/>
    <property type="match status" value="1"/>
</dbReference>
<protein>
    <recommendedName>
        <fullName evidence="2">Protein kinase domain-containing protein</fullName>
    </recommendedName>
</protein>